<reference evidence="1" key="2">
    <citation type="submission" date="2008-06" db="EMBL/GenBank/DDBJ databases">
        <authorList>
            <consortium name="FlyBase"/>
        </authorList>
    </citation>
    <scope>NUCLEOTIDE SEQUENCE</scope>
    <source>
        <strain evidence="1">Rob3c</strain>
    </source>
</reference>
<name>B4IN85_DROSE</name>
<gene>
    <name evidence="1" type="primary">Dsec\GM19355</name>
    <name evidence="2" type="synonym">Dsec\GM26821</name>
    <name evidence="1" type="ORF">Dsec_GM19355</name>
    <name evidence="2" type="ORF">Dsec_GM26821</name>
    <name evidence="1" type="ORF">GM19355</name>
    <name evidence="1" type="ORF">GM26821</name>
</gene>
<dbReference type="AlphaFoldDB" id="B4IN85"/>
<evidence type="ECO:0000313" key="3">
    <source>
        <dbReference type="Proteomes" id="UP000001292"/>
    </source>
</evidence>
<sequence length="130" mass="14515">MDLVQEHQGDVGGGDTVWAVGCAISSIYPPPKRSTKKGQDSIHGNKDMHLHLQLHLQLQPHSVKQKPVGMQKHLEVNMLAKCYKCCKSLWPTWPAAGPKSRWSWSWPSVSPWLRPAIGKVVVCLTQCRGL</sequence>
<keyword evidence="3" id="KW-1185">Reference proteome</keyword>
<organism evidence="3">
    <name type="scientific">Drosophila sechellia</name>
    <name type="common">Fruit fly</name>
    <dbReference type="NCBI Taxonomy" id="7238"/>
    <lineage>
        <taxon>Eukaryota</taxon>
        <taxon>Metazoa</taxon>
        <taxon>Ecdysozoa</taxon>
        <taxon>Arthropoda</taxon>
        <taxon>Hexapoda</taxon>
        <taxon>Insecta</taxon>
        <taxon>Pterygota</taxon>
        <taxon>Neoptera</taxon>
        <taxon>Endopterygota</taxon>
        <taxon>Diptera</taxon>
        <taxon>Brachycera</taxon>
        <taxon>Muscomorpha</taxon>
        <taxon>Ephydroidea</taxon>
        <taxon>Drosophilidae</taxon>
        <taxon>Drosophila</taxon>
        <taxon>Sophophora</taxon>
    </lineage>
</organism>
<dbReference type="EMBL" id="CH687713">
    <property type="protein sequence ID" value="EDW44589.1"/>
    <property type="molecule type" value="Genomic_DNA"/>
</dbReference>
<evidence type="ECO:0000313" key="1">
    <source>
        <dbReference type="EMBL" id="EDW44565.1"/>
    </source>
</evidence>
<accession>B4IN85</accession>
<evidence type="ECO:0000313" key="2">
    <source>
        <dbReference type="EMBL" id="EDW44589.1"/>
    </source>
</evidence>
<reference evidence="1 3" key="1">
    <citation type="journal article" date="2007" name="Nature">
        <title>Evolution of genes and genomes on the Drosophila phylogeny.</title>
        <authorList>
            <consortium name="Drosophila 12 Genomes Consortium"/>
            <person name="Clark A.G."/>
            <person name="Eisen M.B."/>
            <person name="Smith D.R."/>
            <person name="Bergman C.M."/>
            <person name="Oliver B."/>
            <person name="Markow T.A."/>
            <person name="Kaufman T.C."/>
            <person name="Kellis M."/>
            <person name="Gelbart W."/>
            <person name="Iyer V.N."/>
            <person name="Pollard D.A."/>
            <person name="Sackton T.B."/>
            <person name="Larracuente A.M."/>
            <person name="Singh N.D."/>
            <person name="Abad J.P."/>
            <person name="Abt D.N."/>
            <person name="Adryan B."/>
            <person name="Aguade M."/>
            <person name="Akashi H."/>
            <person name="Anderson W.W."/>
            <person name="Aquadro C.F."/>
            <person name="Ardell D.H."/>
            <person name="Arguello R."/>
            <person name="Artieri C.G."/>
            <person name="Barbash D.A."/>
            <person name="Barker D."/>
            <person name="Barsanti P."/>
            <person name="Batterham P."/>
            <person name="Batzoglou S."/>
            <person name="Begun D."/>
            <person name="Bhutkar A."/>
            <person name="Blanco E."/>
            <person name="Bosak S.A."/>
            <person name="Bradley R.K."/>
            <person name="Brand A.D."/>
            <person name="Brent M.R."/>
            <person name="Brooks A.N."/>
            <person name="Brown R.H."/>
            <person name="Butlin R.K."/>
            <person name="Caggese C."/>
            <person name="Calvi B.R."/>
            <person name="Bernardo de Carvalho A."/>
            <person name="Caspi A."/>
            <person name="Castrezana S."/>
            <person name="Celniker S.E."/>
            <person name="Chang J.L."/>
            <person name="Chapple C."/>
            <person name="Chatterji S."/>
            <person name="Chinwalla A."/>
            <person name="Civetta A."/>
            <person name="Clifton S.W."/>
            <person name="Comeron J.M."/>
            <person name="Costello J.C."/>
            <person name="Coyne J.A."/>
            <person name="Daub J."/>
            <person name="David R.G."/>
            <person name="Delcher A.L."/>
            <person name="Delehaunty K."/>
            <person name="Do C.B."/>
            <person name="Ebling H."/>
            <person name="Edwards K."/>
            <person name="Eickbush T."/>
            <person name="Evans J.D."/>
            <person name="Filipski A."/>
            <person name="Findeiss S."/>
            <person name="Freyhult E."/>
            <person name="Fulton L."/>
            <person name="Fulton R."/>
            <person name="Garcia A.C."/>
            <person name="Gardiner A."/>
            <person name="Garfield D.A."/>
            <person name="Garvin B.E."/>
            <person name="Gibson G."/>
            <person name="Gilbert D."/>
            <person name="Gnerre S."/>
            <person name="Godfrey J."/>
            <person name="Good R."/>
            <person name="Gotea V."/>
            <person name="Gravely B."/>
            <person name="Greenberg A.J."/>
            <person name="Griffiths-Jones S."/>
            <person name="Gross S."/>
            <person name="Guigo R."/>
            <person name="Gustafson E.A."/>
            <person name="Haerty W."/>
            <person name="Hahn M.W."/>
            <person name="Halligan D.L."/>
            <person name="Halpern A.L."/>
            <person name="Halter G.M."/>
            <person name="Han M.V."/>
            <person name="Heger A."/>
            <person name="Hillier L."/>
            <person name="Hinrichs A.S."/>
            <person name="Holmes I."/>
            <person name="Hoskins R.A."/>
            <person name="Hubisz M.J."/>
            <person name="Hultmark D."/>
            <person name="Huntley M.A."/>
            <person name="Jaffe D.B."/>
            <person name="Jagadeeshan S."/>
            <person name="Jeck W.R."/>
            <person name="Johnson J."/>
            <person name="Jones C.D."/>
            <person name="Jordan W.C."/>
            <person name="Karpen G.H."/>
            <person name="Kataoka E."/>
            <person name="Keightley P.D."/>
            <person name="Kheradpour P."/>
            <person name="Kirkness E.F."/>
            <person name="Koerich L.B."/>
            <person name="Kristiansen K."/>
            <person name="Kudrna D."/>
            <person name="Kulathinal R.J."/>
            <person name="Kumar S."/>
            <person name="Kwok R."/>
            <person name="Lander E."/>
            <person name="Langley C.H."/>
            <person name="Lapoint R."/>
            <person name="Lazzaro B.P."/>
            <person name="Lee S.J."/>
            <person name="Levesque L."/>
            <person name="Li R."/>
            <person name="Lin C.F."/>
            <person name="Lin M.F."/>
            <person name="Lindblad-Toh K."/>
            <person name="Llopart A."/>
            <person name="Long M."/>
            <person name="Low L."/>
            <person name="Lozovsky E."/>
            <person name="Lu J."/>
            <person name="Luo M."/>
            <person name="Machado C.A."/>
            <person name="Makalowski W."/>
            <person name="Marzo M."/>
            <person name="Matsuda M."/>
            <person name="Matzkin L."/>
            <person name="McAllister B."/>
            <person name="McBride C.S."/>
            <person name="McKernan B."/>
            <person name="McKernan K."/>
            <person name="Mendez-Lago M."/>
            <person name="Minx P."/>
            <person name="Mollenhauer M.U."/>
            <person name="Montooth K."/>
            <person name="Mount S.M."/>
            <person name="Mu X."/>
            <person name="Myers E."/>
            <person name="Negre B."/>
            <person name="Newfeld S."/>
            <person name="Nielsen R."/>
            <person name="Noor M.A."/>
            <person name="O'Grady P."/>
            <person name="Pachter L."/>
            <person name="Papaceit M."/>
            <person name="Parisi M.J."/>
            <person name="Parisi M."/>
            <person name="Parts L."/>
            <person name="Pedersen J.S."/>
            <person name="Pesole G."/>
            <person name="Phillippy A.M."/>
            <person name="Ponting C.P."/>
            <person name="Pop M."/>
            <person name="Porcelli D."/>
            <person name="Powell J.R."/>
            <person name="Prohaska S."/>
            <person name="Pruitt K."/>
            <person name="Puig M."/>
            <person name="Quesneville H."/>
            <person name="Ram K.R."/>
            <person name="Rand D."/>
            <person name="Rasmussen M.D."/>
            <person name="Reed L.K."/>
            <person name="Reenan R."/>
            <person name="Reily A."/>
            <person name="Remington K.A."/>
            <person name="Rieger T.T."/>
            <person name="Ritchie M.G."/>
            <person name="Robin C."/>
            <person name="Rogers Y.H."/>
            <person name="Rohde C."/>
            <person name="Rozas J."/>
            <person name="Rubenfield M.J."/>
            <person name="Ruiz A."/>
            <person name="Russo S."/>
            <person name="Salzberg S.L."/>
            <person name="Sanchez-Gracia A."/>
            <person name="Saranga D.J."/>
            <person name="Sato H."/>
            <person name="Schaeffer S.W."/>
            <person name="Schatz M.C."/>
            <person name="Schlenke T."/>
            <person name="Schwartz R."/>
            <person name="Segarra C."/>
            <person name="Singh R.S."/>
            <person name="Sirot L."/>
            <person name="Sirota M."/>
            <person name="Sisneros N.B."/>
            <person name="Smith C.D."/>
            <person name="Smith T.F."/>
            <person name="Spieth J."/>
            <person name="Stage D.E."/>
            <person name="Stark A."/>
            <person name="Stephan W."/>
            <person name="Strausberg R.L."/>
            <person name="Strempel S."/>
            <person name="Sturgill D."/>
            <person name="Sutton G."/>
            <person name="Sutton G.G."/>
            <person name="Tao W."/>
            <person name="Teichmann S."/>
            <person name="Tobari Y.N."/>
            <person name="Tomimura Y."/>
            <person name="Tsolas J.M."/>
            <person name="Valente V.L."/>
            <person name="Venter E."/>
            <person name="Venter J.C."/>
            <person name="Vicario S."/>
            <person name="Vieira F.G."/>
            <person name="Vilella A.J."/>
            <person name="Villasante A."/>
            <person name="Walenz B."/>
            <person name="Wang J."/>
            <person name="Wasserman M."/>
            <person name="Watts T."/>
            <person name="Wilson D."/>
            <person name="Wilson R.K."/>
            <person name="Wing R.A."/>
            <person name="Wolfner M.F."/>
            <person name="Wong A."/>
            <person name="Wong G.K."/>
            <person name="Wu C.I."/>
            <person name="Wu G."/>
            <person name="Yamamoto D."/>
            <person name="Yang H.P."/>
            <person name="Yang S.P."/>
            <person name="Yorke J.A."/>
            <person name="Yoshida K."/>
            <person name="Zdobnov E."/>
            <person name="Zhang P."/>
            <person name="Zhang Y."/>
            <person name="Zimin A.V."/>
            <person name="Baldwin J."/>
            <person name="Abdouelleil A."/>
            <person name="Abdulkadir J."/>
            <person name="Abebe A."/>
            <person name="Abera B."/>
            <person name="Abreu J."/>
            <person name="Acer S.C."/>
            <person name="Aftuck L."/>
            <person name="Alexander A."/>
            <person name="An P."/>
            <person name="Anderson E."/>
            <person name="Anderson S."/>
            <person name="Arachi H."/>
            <person name="Azer M."/>
            <person name="Bachantsang P."/>
            <person name="Barry A."/>
            <person name="Bayul T."/>
            <person name="Berlin A."/>
            <person name="Bessette D."/>
            <person name="Bloom T."/>
            <person name="Blye J."/>
            <person name="Boguslavskiy L."/>
            <person name="Bonnet C."/>
            <person name="Boukhgalter B."/>
            <person name="Bourzgui I."/>
            <person name="Brown A."/>
            <person name="Cahill P."/>
            <person name="Channer S."/>
            <person name="Cheshatsang Y."/>
            <person name="Chuda L."/>
            <person name="Citroen M."/>
            <person name="Collymore A."/>
            <person name="Cooke P."/>
            <person name="Costello M."/>
            <person name="D'Aco K."/>
            <person name="Daza R."/>
            <person name="De Haan G."/>
            <person name="DeGray S."/>
            <person name="DeMaso C."/>
            <person name="Dhargay N."/>
            <person name="Dooley K."/>
            <person name="Dooley E."/>
            <person name="Doricent M."/>
            <person name="Dorje P."/>
            <person name="Dorjee K."/>
            <person name="Dupes A."/>
            <person name="Elong R."/>
            <person name="Falk J."/>
            <person name="Farina A."/>
            <person name="Faro S."/>
            <person name="Ferguson D."/>
            <person name="Fisher S."/>
            <person name="Foley C.D."/>
            <person name="Franke A."/>
            <person name="Friedrich D."/>
            <person name="Gadbois L."/>
            <person name="Gearin G."/>
            <person name="Gearin C.R."/>
            <person name="Giannoukos G."/>
            <person name="Goode T."/>
            <person name="Graham J."/>
            <person name="Grandbois E."/>
            <person name="Grewal S."/>
            <person name="Gyaltsen K."/>
            <person name="Hafez N."/>
            <person name="Hagos B."/>
            <person name="Hall J."/>
            <person name="Henson C."/>
            <person name="Hollinger A."/>
            <person name="Honan T."/>
            <person name="Huard M.D."/>
            <person name="Hughes L."/>
            <person name="Hurhula B."/>
            <person name="Husby M.E."/>
            <person name="Kamat A."/>
            <person name="Kanga B."/>
            <person name="Kashin S."/>
            <person name="Khazanovich D."/>
            <person name="Kisner P."/>
            <person name="Lance K."/>
            <person name="Lara M."/>
            <person name="Lee W."/>
            <person name="Lennon N."/>
            <person name="Letendre F."/>
            <person name="LeVine R."/>
            <person name="Lipovsky A."/>
            <person name="Liu X."/>
            <person name="Liu J."/>
            <person name="Liu S."/>
            <person name="Lokyitsang T."/>
            <person name="Lokyitsang Y."/>
            <person name="Lubonja R."/>
            <person name="Lui A."/>
            <person name="MacDonald P."/>
            <person name="Magnisalis V."/>
            <person name="Maru K."/>
            <person name="Matthews C."/>
            <person name="McCusker W."/>
            <person name="McDonough S."/>
            <person name="Mehta T."/>
            <person name="Meldrim J."/>
            <person name="Meneus L."/>
            <person name="Mihai O."/>
            <person name="Mihalev A."/>
            <person name="Mihova T."/>
            <person name="Mittelman R."/>
            <person name="Mlenga V."/>
            <person name="Montmayeur A."/>
            <person name="Mulrain L."/>
            <person name="Navidi A."/>
            <person name="Naylor J."/>
            <person name="Negash T."/>
            <person name="Nguyen T."/>
            <person name="Nguyen N."/>
            <person name="Nicol R."/>
            <person name="Norbu C."/>
            <person name="Norbu N."/>
            <person name="Novod N."/>
            <person name="O'Neill B."/>
            <person name="Osman S."/>
            <person name="Markiewicz E."/>
            <person name="Oyono O.L."/>
            <person name="Patti C."/>
            <person name="Phunkhang P."/>
            <person name="Pierre F."/>
            <person name="Priest M."/>
            <person name="Raghuraman S."/>
            <person name="Rege F."/>
            <person name="Reyes R."/>
            <person name="Rise C."/>
            <person name="Rogov P."/>
            <person name="Ross K."/>
            <person name="Ryan E."/>
            <person name="Settipalli S."/>
            <person name="Shea T."/>
            <person name="Sherpa N."/>
            <person name="Shi L."/>
            <person name="Shih D."/>
            <person name="Sparrow T."/>
            <person name="Spaulding J."/>
            <person name="Stalker J."/>
            <person name="Stange-Thomann N."/>
            <person name="Stavropoulos S."/>
            <person name="Stone C."/>
            <person name="Strader C."/>
            <person name="Tesfaye S."/>
            <person name="Thomson T."/>
            <person name="Thoulutsang Y."/>
            <person name="Thoulutsang D."/>
            <person name="Topham K."/>
            <person name="Topping I."/>
            <person name="Tsamla T."/>
            <person name="Vassiliev H."/>
            <person name="Vo A."/>
            <person name="Wangchuk T."/>
            <person name="Wangdi T."/>
            <person name="Weiand M."/>
            <person name="Wilkinson J."/>
            <person name="Wilson A."/>
            <person name="Yadav S."/>
            <person name="Young G."/>
            <person name="Yu Q."/>
            <person name="Zembek L."/>
            <person name="Zhong D."/>
            <person name="Zimmer A."/>
            <person name="Zwirko Z."/>
            <person name="Jaffe D.B."/>
            <person name="Alvarez P."/>
            <person name="Brockman W."/>
            <person name="Butler J."/>
            <person name="Chin C."/>
            <person name="Gnerre S."/>
            <person name="Grabherr M."/>
            <person name="Kleber M."/>
            <person name="Mauceli E."/>
            <person name="MacCallum I."/>
        </authorList>
    </citation>
    <scope>NUCLEOTIDE SEQUENCE [LARGE SCALE GENOMIC DNA]</scope>
    <source>
        <strain evidence="1">Rob3c</strain>
        <strain evidence="3">Rob3c / Tucson 14021-0248.25</strain>
    </source>
</reference>
<protein>
    <submittedName>
        <fullName evidence="1">GM19355</fullName>
    </submittedName>
    <submittedName>
        <fullName evidence="2">GM26821</fullName>
    </submittedName>
</protein>
<dbReference type="Proteomes" id="UP000001292">
    <property type="component" value="Unassembled WGS sequence"/>
</dbReference>
<dbReference type="EMBL" id="CH481746">
    <property type="protein sequence ID" value="EDW44565.1"/>
    <property type="molecule type" value="Genomic_DNA"/>
</dbReference>
<dbReference type="HOGENOM" id="CLU_1940306_0_0_1"/>
<proteinExistence type="predicted"/>